<protein>
    <recommendedName>
        <fullName evidence="4">F-box domain-containing protein</fullName>
    </recommendedName>
</protein>
<gene>
    <name evidence="2" type="ORF">TWF718_007271</name>
</gene>
<sequence length="482" mass="54949">MSNERVTLVLRSHPPVPPKPPAIFTLPTEILDVIFKTVVEPPTAAQHSEQPRESEVEGEPEPETSSQILKICLTCKRFFAIAGSSLYGLCVISYLKSKETPVDWHPWSDVGYSVFVSPQELKPGIRDRDYLETFLKAAGCIRTLQIGSAESLFTYPRGSRRPIHSTATLPNLLEKLSPKLSRLTALTLDRSFVDYGLPLDHFFRSLHLLFTRCPTIEKLTLSISYCEHESRISTELFQSTLSCGQNPCFRYPVLKELNLTVHQKTNYLSRDERVRLWPLELLGIVLNFSSKSITKLAFSCSACCPYDLFLEKNKRVPLSYIFNYDLVPDYADFRVDTKKWDMPAVKHVVLDIDLDSLKGFDRYLGVTLANVETMEFNLRKDDRWHRVIREVNLGSFPSLKDLKVNSFATARETGRFLHCLDREANMQKCESLSSTDVEVHPNILYVSDCQEFLENVRGGYGPCSPCISKSCRPQSPSWKVLF</sequence>
<reference evidence="2 3" key="1">
    <citation type="submission" date="2019-10" db="EMBL/GenBank/DDBJ databases">
        <authorList>
            <person name="Palmer J.M."/>
        </authorList>
    </citation>
    <scope>NUCLEOTIDE SEQUENCE [LARGE SCALE GENOMIC DNA]</scope>
    <source>
        <strain evidence="2 3">TWF718</strain>
    </source>
</reference>
<comment type="caution">
    <text evidence="2">The sequence shown here is derived from an EMBL/GenBank/DDBJ whole genome shotgun (WGS) entry which is preliminary data.</text>
</comment>
<organism evidence="2 3">
    <name type="scientific">Orbilia javanica</name>
    <dbReference type="NCBI Taxonomy" id="47235"/>
    <lineage>
        <taxon>Eukaryota</taxon>
        <taxon>Fungi</taxon>
        <taxon>Dikarya</taxon>
        <taxon>Ascomycota</taxon>
        <taxon>Pezizomycotina</taxon>
        <taxon>Orbiliomycetes</taxon>
        <taxon>Orbiliales</taxon>
        <taxon>Orbiliaceae</taxon>
        <taxon>Orbilia</taxon>
    </lineage>
</organism>
<dbReference type="AlphaFoldDB" id="A0AAN8MY08"/>
<evidence type="ECO:0008006" key="4">
    <source>
        <dbReference type="Google" id="ProtNLM"/>
    </source>
</evidence>
<evidence type="ECO:0000313" key="2">
    <source>
        <dbReference type="EMBL" id="KAK6345353.1"/>
    </source>
</evidence>
<dbReference type="Proteomes" id="UP001313282">
    <property type="component" value="Unassembled WGS sequence"/>
</dbReference>
<proteinExistence type="predicted"/>
<evidence type="ECO:0000313" key="3">
    <source>
        <dbReference type="Proteomes" id="UP001313282"/>
    </source>
</evidence>
<keyword evidence="3" id="KW-1185">Reference proteome</keyword>
<evidence type="ECO:0000256" key="1">
    <source>
        <dbReference type="SAM" id="MobiDB-lite"/>
    </source>
</evidence>
<name>A0AAN8MY08_9PEZI</name>
<feature type="region of interest" description="Disordered" evidence="1">
    <location>
        <begin position="42"/>
        <end position="62"/>
    </location>
</feature>
<accession>A0AAN8MY08</accession>
<dbReference type="EMBL" id="JAVHNR010000004">
    <property type="protein sequence ID" value="KAK6345353.1"/>
    <property type="molecule type" value="Genomic_DNA"/>
</dbReference>